<evidence type="ECO:0000313" key="3">
    <source>
        <dbReference type="Proteomes" id="UP000307749"/>
    </source>
</evidence>
<gene>
    <name evidence="2" type="ORF">B1806_15200</name>
</gene>
<keyword evidence="1" id="KW-1133">Transmembrane helix</keyword>
<sequence>MASLSNRERIWQGLTALIAVLGLLLQFVWMQAQAQHVGALWMTLRYFSYFTILSNVLVAFVCGVAALEPGSRAGHWCTRAGVRGAVLLYILITAAVYHLLLAAHWHPQGLALLADALLHTVVPSLYALGWLWIVPVRGLRWQHLGAWLLVPVLYFIWAMLLGQLLHVYPYPFLNLPRLGMELLLRNAVLLLLLFALLGAALVLLDRGLLRVRGDTRR</sequence>
<organism evidence="2 3">
    <name type="scientific">Metallibacterium scheffleri</name>
    <dbReference type="NCBI Taxonomy" id="993689"/>
    <lineage>
        <taxon>Bacteria</taxon>
        <taxon>Pseudomonadati</taxon>
        <taxon>Pseudomonadota</taxon>
        <taxon>Gammaproteobacteria</taxon>
        <taxon>Lysobacterales</taxon>
        <taxon>Rhodanobacteraceae</taxon>
        <taxon>Metallibacterium</taxon>
    </lineage>
</organism>
<evidence type="ECO:0000256" key="1">
    <source>
        <dbReference type="SAM" id="Phobius"/>
    </source>
</evidence>
<accession>A0A4S3KFP7</accession>
<keyword evidence="3" id="KW-1185">Reference proteome</keyword>
<comment type="caution">
    <text evidence="2">The sequence shown here is derived from an EMBL/GenBank/DDBJ whole genome shotgun (WGS) entry which is preliminary data.</text>
</comment>
<feature type="transmembrane region" description="Helical" evidence="1">
    <location>
        <begin position="111"/>
        <end position="134"/>
    </location>
</feature>
<dbReference type="STRING" id="993689.GCA_002077135_01848"/>
<proteinExistence type="predicted"/>
<feature type="transmembrane region" description="Helical" evidence="1">
    <location>
        <begin position="44"/>
        <end position="66"/>
    </location>
</feature>
<feature type="transmembrane region" description="Helical" evidence="1">
    <location>
        <begin position="86"/>
        <end position="105"/>
    </location>
</feature>
<dbReference type="NCBIfam" id="NF038065">
    <property type="entry name" value="Pr6Pr"/>
    <property type="match status" value="1"/>
</dbReference>
<feature type="transmembrane region" description="Helical" evidence="1">
    <location>
        <begin position="188"/>
        <end position="209"/>
    </location>
</feature>
<keyword evidence="1" id="KW-0812">Transmembrane</keyword>
<feature type="transmembrane region" description="Helical" evidence="1">
    <location>
        <begin position="146"/>
        <end position="168"/>
    </location>
</feature>
<dbReference type="OrthoDB" id="9809977at2"/>
<dbReference type="InterPro" id="IPR049713">
    <property type="entry name" value="Pr6Pr-like"/>
</dbReference>
<dbReference type="AlphaFoldDB" id="A0A4S3KFP7"/>
<dbReference type="Proteomes" id="UP000307749">
    <property type="component" value="Unassembled WGS sequence"/>
</dbReference>
<protein>
    <recommendedName>
        <fullName evidence="4">FAR-17a/AIG1-like protein</fullName>
    </recommendedName>
</protein>
<name>A0A4S3KFP7_9GAMM</name>
<keyword evidence="1" id="KW-0472">Membrane</keyword>
<dbReference type="EMBL" id="MWQO01000062">
    <property type="protein sequence ID" value="THD07319.1"/>
    <property type="molecule type" value="Genomic_DNA"/>
</dbReference>
<evidence type="ECO:0008006" key="4">
    <source>
        <dbReference type="Google" id="ProtNLM"/>
    </source>
</evidence>
<reference evidence="2 3" key="1">
    <citation type="submission" date="2017-02" db="EMBL/GenBank/DDBJ databases">
        <title>Whole genome sequencing of Metallibacterium scheffleri DSM 24874 (T).</title>
        <authorList>
            <person name="Kumar S."/>
            <person name="Patil P."/>
            <person name="Patil P.B."/>
        </authorList>
    </citation>
    <scope>NUCLEOTIDE SEQUENCE [LARGE SCALE GENOMIC DNA]</scope>
    <source>
        <strain evidence="2 3">DSM 24874</strain>
    </source>
</reference>
<dbReference type="RefSeq" id="WP_081127159.1">
    <property type="nucleotide sequence ID" value="NZ_DAHXOC010000005.1"/>
</dbReference>
<evidence type="ECO:0000313" key="2">
    <source>
        <dbReference type="EMBL" id="THD07319.1"/>
    </source>
</evidence>